<dbReference type="EC" id="3.1.13.1" evidence="7"/>
<comment type="function">
    <text evidence="7">3'-5' exoribonuclease that releases 5'-nucleoside monophosphates and is involved in maturation of structured RNAs.</text>
</comment>
<dbReference type="AlphaFoldDB" id="A0A5C8PP71"/>
<evidence type="ECO:0000256" key="5">
    <source>
        <dbReference type="ARBA" id="ARBA00022839"/>
    </source>
</evidence>
<dbReference type="InterPro" id="IPR001900">
    <property type="entry name" value="RNase_II/R"/>
</dbReference>
<dbReference type="EMBL" id="VDUZ01000011">
    <property type="protein sequence ID" value="TXL76329.1"/>
    <property type="molecule type" value="Genomic_DNA"/>
</dbReference>
<protein>
    <recommendedName>
        <fullName evidence="7">Ribonuclease R</fullName>
        <shortName evidence="7">RNase R</shortName>
        <ecNumber evidence="7">3.1.13.1</ecNumber>
    </recommendedName>
</protein>
<organism evidence="10 11">
    <name type="scientific">Vineibacter terrae</name>
    <dbReference type="NCBI Taxonomy" id="2586908"/>
    <lineage>
        <taxon>Bacteria</taxon>
        <taxon>Pseudomonadati</taxon>
        <taxon>Pseudomonadota</taxon>
        <taxon>Alphaproteobacteria</taxon>
        <taxon>Hyphomicrobiales</taxon>
        <taxon>Vineibacter</taxon>
    </lineage>
</organism>
<dbReference type="SMART" id="SM00316">
    <property type="entry name" value="S1"/>
    <property type="match status" value="1"/>
</dbReference>
<sequence>MKQKKQTSPLPTRDQVLAFIRESPVPVGKREIAKAFNIKGADRVGLKELLRDLRAEGAVARGTRRELMDPGALPEYLVIEVIGPDADGDLLARPVHWNPDDGAAPPQIIVQPAREHAAPGPGDRLLARLRKRGKSRYDAQIVRKVGHGPRRVLGVVETPRGARNAPQRGALNAIVRPTDRKLRYEIEVAPRDLDGAIDGDVVWVEPLGGPLARRGRVLDKVGTLRDPRAVSLIAIAANDIPVEFPEPALAQARKAGPAPLGDRVDMRGVPFVTIDGEDARDFDDAVWAEADPDPANPAGWHLSVAIADVAWYVHPDDALDRAALKRGNSVYFPDRVVPMLPEELSNGWCSLRPHEDRPTLVAEMWIDAHGRLLRHRFHRALIRSAARLTYTRVQQARDGHPDREIAPLMREAIEPLYGAYAVLLQARQARGTIDLDLPERLVSLDQEGRIATIRLRERFDSHRLIEEFMILANVAAAETLERRHQPCMYRVHAPPDAAKIEALREFLATLGISLPPGLNLRPRDFEGVLRKAAGQPYERLVHETILRSQSQASYSPENVGHFGLALRRYAHFTSPIRRYADLLVHRALITGLGLGAGGLPPDAGAEFAAIGDGISLCERRAVAAERAAMDRYMAAYMAERVGAEFGGRVAGVTRFGLFVELDESGANGLVPIKTLGEEYFDHDEPGQALVGRRTGMTWRLGDRVRVRLREADVATGGLLFEMLEQVEAATARPTAGRRVRAPGKTARHQDRAAPRRAAKRRR</sequence>
<dbReference type="Proteomes" id="UP000321638">
    <property type="component" value="Unassembled WGS sequence"/>
</dbReference>
<dbReference type="PROSITE" id="PS01175">
    <property type="entry name" value="RIBONUCLEASE_II"/>
    <property type="match status" value="1"/>
</dbReference>
<keyword evidence="11" id="KW-1185">Reference proteome</keyword>
<evidence type="ECO:0000256" key="3">
    <source>
        <dbReference type="ARBA" id="ARBA00022722"/>
    </source>
</evidence>
<dbReference type="Pfam" id="PF17876">
    <property type="entry name" value="CSD2"/>
    <property type="match status" value="1"/>
</dbReference>
<dbReference type="InterPro" id="IPR004476">
    <property type="entry name" value="RNase_II/RNase_R"/>
</dbReference>
<dbReference type="NCBIfam" id="TIGR00358">
    <property type="entry name" value="3_prime_RNase"/>
    <property type="match status" value="1"/>
</dbReference>
<comment type="caution">
    <text evidence="10">The sequence shown here is derived from an EMBL/GenBank/DDBJ whole genome shotgun (WGS) entry which is preliminary data.</text>
</comment>
<dbReference type="RefSeq" id="WP_147847139.1">
    <property type="nucleotide sequence ID" value="NZ_VDUZ01000011.1"/>
</dbReference>
<keyword evidence="2 7" id="KW-0963">Cytoplasm</keyword>
<dbReference type="Gene3D" id="2.40.50.140">
    <property type="entry name" value="Nucleic acid-binding proteins"/>
    <property type="match status" value="1"/>
</dbReference>
<dbReference type="GO" id="GO:0005829">
    <property type="term" value="C:cytosol"/>
    <property type="evidence" value="ECO:0007669"/>
    <property type="project" value="TreeGrafter"/>
</dbReference>
<evidence type="ECO:0000256" key="8">
    <source>
        <dbReference type="SAM" id="MobiDB-lite"/>
    </source>
</evidence>
<keyword evidence="4 7" id="KW-0378">Hydrolase</keyword>
<comment type="catalytic activity">
    <reaction evidence="1 7">
        <text>Exonucleolytic cleavage in the 3'- to 5'-direction to yield nucleoside 5'-phosphates.</text>
        <dbReference type="EC" id="3.1.13.1"/>
    </reaction>
</comment>
<keyword evidence="6 7" id="KW-0694">RNA-binding</keyword>
<dbReference type="CDD" id="cd04471">
    <property type="entry name" value="S1_RNase_R"/>
    <property type="match status" value="1"/>
</dbReference>
<evidence type="ECO:0000259" key="9">
    <source>
        <dbReference type="PROSITE" id="PS50126"/>
    </source>
</evidence>
<gene>
    <name evidence="7 10" type="primary">rnr</name>
    <name evidence="10" type="ORF">FHP25_11800</name>
</gene>
<dbReference type="InterPro" id="IPR011805">
    <property type="entry name" value="RNase_R"/>
</dbReference>
<evidence type="ECO:0000256" key="2">
    <source>
        <dbReference type="ARBA" id="ARBA00022490"/>
    </source>
</evidence>
<dbReference type="InterPro" id="IPR012340">
    <property type="entry name" value="NA-bd_OB-fold"/>
</dbReference>
<evidence type="ECO:0000256" key="4">
    <source>
        <dbReference type="ARBA" id="ARBA00022801"/>
    </source>
</evidence>
<reference evidence="10 11" key="1">
    <citation type="submission" date="2019-06" db="EMBL/GenBank/DDBJ databases">
        <title>New taxonomy in bacterial strain CC-CFT640, isolated from vineyard.</title>
        <authorList>
            <person name="Lin S.-Y."/>
            <person name="Tsai C.-F."/>
            <person name="Young C.-C."/>
        </authorList>
    </citation>
    <scope>NUCLEOTIDE SEQUENCE [LARGE SCALE GENOMIC DNA]</scope>
    <source>
        <strain evidence="10 11">CC-CFT640</strain>
    </source>
</reference>
<dbReference type="GO" id="GO:0003723">
    <property type="term" value="F:RNA binding"/>
    <property type="evidence" value="ECO:0007669"/>
    <property type="project" value="UniProtKB-UniRule"/>
</dbReference>
<feature type="region of interest" description="Disordered" evidence="8">
    <location>
        <begin position="731"/>
        <end position="762"/>
    </location>
</feature>
<dbReference type="NCBIfam" id="TIGR02063">
    <property type="entry name" value="RNase_R"/>
    <property type="match status" value="1"/>
</dbReference>
<evidence type="ECO:0000313" key="11">
    <source>
        <dbReference type="Proteomes" id="UP000321638"/>
    </source>
</evidence>
<dbReference type="PANTHER" id="PTHR23355">
    <property type="entry name" value="RIBONUCLEASE"/>
    <property type="match status" value="1"/>
</dbReference>
<dbReference type="InterPro" id="IPR003029">
    <property type="entry name" value="S1_domain"/>
</dbReference>
<evidence type="ECO:0000256" key="7">
    <source>
        <dbReference type="HAMAP-Rule" id="MF_01895"/>
    </source>
</evidence>
<evidence type="ECO:0000256" key="1">
    <source>
        <dbReference type="ARBA" id="ARBA00001849"/>
    </source>
</evidence>
<evidence type="ECO:0000313" key="10">
    <source>
        <dbReference type="EMBL" id="TXL76329.1"/>
    </source>
</evidence>
<dbReference type="SMART" id="SM00955">
    <property type="entry name" value="RNB"/>
    <property type="match status" value="1"/>
</dbReference>
<dbReference type="OrthoDB" id="9764149at2"/>
<comment type="subcellular location">
    <subcellularLocation>
        <location evidence="7">Cytoplasm</location>
    </subcellularLocation>
</comment>
<evidence type="ECO:0000256" key="6">
    <source>
        <dbReference type="ARBA" id="ARBA00022884"/>
    </source>
</evidence>
<keyword evidence="3 7" id="KW-0540">Nuclease</keyword>
<dbReference type="Pfam" id="PF00773">
    <property type="entry name" value="RNB"/>
    <property type="match status" value="1"/>
</dbReference>
<dbReference type="Pfam" id="PF00575">
    <property type="entry name" value="S1"/>
    <property type="match status" value="1"/>
</dbReference>
<accession>A0A5C8PP71</accession>
<dbReference type="GO" id="GO:0008859">
    <property type="term" value="F:exoribonuclease II activity"/>
    <property type="evidence" value="ECO:0007669"/>
    <property type="project" value="UniProtKB-UniRule"/>
</dbReference>
<name>A0A5C8PP71_9HYPH</name>
<dbReference type="InterPro" id="IPR040476">
    <property type="entry name" value="CSD2"/>
</dbReference>
<dbReference type="HAMAP" id="MF_01895">
    <property type="entry name" value="RNase_R"/>
    <property type="match status" value="1"/>
</dbReference>
<comment type="similarity">
    <text evidence="7">Belongs to the RNR ribonuclease family. RNase R subfamily.</text>
</comment>
<feature type="domain" description="S1 motif" evidence="9">
    <location>
        <begin position="642"/>
        <end position="723"/>
    </location>
</feature>
<dbReference type="PROSITE" id="PS50126">
    <property type="entry name" value="S1"/>
    <property type="match status" value="1"/>
</dbReference>
<dbReference type="InterPro" id="IPR050180">
    <property type="entry name" value="RNR_Ribonuclease"/>
</dbReference>
<dbReference type="InterPro" id="IPR022966">
    <property type="entry name" value="RNase_II/R_CS"/>
</dbReference>
<keyword evidence="5 7" id="KW-0269">Exonuclease</keyword>
<proteinExistence type="inferred from homology"/>
<dbReference type="GO" id="GO:0006402">
    <property type="term" value="P:mRNA catabolic process"/>
    <property type="evidence" value="ECO:0007669"/>
    <property type="project" value="TreeGrafter"/>
</dbReference>
<dbReference type="SUPFAM" id="SSF50249">
    <property type="entry name" value="Nucleic acid-binding proteins"/>
    <property type="match status" value="2"/>
</dbReference>
<dbReference type="PANTHER" id="PTHR23355:SF9">
    <property type="entry name" value="DIS3-LIKE EXONUCLEASE 2"/>
    <property type="match status" value="1"/>
</dbReference>